<sequence>MVALEPMRGSFVFGKTMGKSAHMRGSLSEPWLPTTSSAYVVAGIAAGYSRKIQVAISGNESFSALLDFLGQNIKEPNVVYVFGVLVVVETVDDRLAEASGNYFGSLALFKAV</sequence>
<comment type="caution">
    <text evidence="1">The sequence shown here is derived from an EMBL/GenBank/DDBJ whole genome shotgun (WGS) entry which is preliminary data.</text>
</comment>
<dbReference type="AlphaFoldDB" id="A0A3M7T2A0"/>
<name>A0A3M7T2A0_BRAPC</name>
<proteinExistence type="predicted"/>
<dbReference type="Proteomes" id="UP000276133">
    <property type="component" value="Unassembled WGS sequence"/>
</dbReference>
<keyword evidence="2" id="KW-1185">Reference proteome</keyword>
<accession>A0A3M7T2A0</accession>
<evidence type="ECO:0000313" key="2">
    <source>
        <dbReference type="Proteomes" id="UP000276133"/>
    </source>
</evidence>
<dbReference type="EMBL" id="REGN01000408">
    <property type="protein sequence ID" value="RNA42173.1"/>
    <property type="molecule type" value="Genomic_DNA"/>
</dbReference>
<gene>
    <name evidence="1" type="ORF">BpHYR1_044676</name>
</gene>
<evidence type="ECO:0000313" key="1">
    <source>
        <dbReference type="EMBL" id="RNA42173.1"/>
    </source>
</evidence>
<reference evidence="1 2" key="1">
    <citation type="journal article" date="2018" name="Sci. Rep.">
        <title>Genomic signatures of local adaptation to the degree of environmental predictability in rotifers.</title>
        <authorList>
            <person name="Franch-Gras L."/>
            <person name="Hahn C."/>
            <person name="Garcia-Roger E.M."/>
            <person name="Carmona M.J."/>
            <person name="Serra M."/>
            <person name="Gomez A."/>
        </authorList>
    </citation>
    <scope>NUCLEOTIDE SEQUENCE [LARGE SCALE GENOMIC DNA]</scope>
    <source>
        <strain evidence="1">HYR1</strain>
    </source>
</reference>
<protein>
    <submittedName>
        <fullName evidence="1">Uncharacterized protein</fullName>
    </submittedName>
</protein>
<organism evidence="1 2">
    <name type="scientific">Brachionus plicatilis</name>
    <name type="common">Marine rotifer</name>
    <name type="synonym">Brachionus muelleri</name>
    <dbReference type="NCBI Taxonomy" id="10195"/>
    <lineage>
        <taxon>Eukaryota</taxon>
        <taxon>Metazoa</taxon>
        <taxon>Spiralia</taxon>
        <taxon>Gnathifera</taxon>
        <taxon>Rotifera</taxon>
        <taxon>Eurotatoria</taxon>
        <taxon>Monogononta</taxon>
        <taxon>Pseudotrocha</taxon>
        <taxon>Ploima</taxon>
        <taxon>Brachionidae</taxon>
        <taxon>Brachionus</taxon>
    </lineage>
</organism>